<name>A0A816J428_BRANA</name>
<reference evidence="2" key="1">
    <citation type="submission" date="2021-01" db="EMBL/GenBank/DDBJ databases">
        <authorList>
            <consortium name="Genoscope - CEA"/>
            <person name="William W."/>
        </authorList>
    </citation>
    <scope>NUCLEOTIDE SEQUENCE</scope>
</reference>
<feature type="region of interest" description="Disordered" evidence="1">
    <location>
        <begin position="26"/>
        <end position="58"/>
    </location>
</feature>
<dbReference type="AlphaFoldDB" id="A0A816J428"/>
<dbReference type="Proteomes" id="UP001295469">
    <property type="component" value="Chromosome C09"/>
</dbReference>
<feature type="compositionally biased region" description="Basic and acidic residues" evidence="1">
    <location>
        <begin position="36"/>
        <end position="45"/>
    </location>
</feature>
<accession>A0A816J428</accession>
<evidence type="ECO:0000313" key="2">
    <source>
        <dbReference type="EMBL" id="CAF1748860.1"/>
    </source>
</evidence>
<organism evidence="2">
    <name type="scientific">Brassica napus</name>
    <name type="common">Rape</name>
    <dbReference type="NCBI Taxonomy" id="3708"/>
    <lineage>
        <taxon>Eukaryota</taxon>
        <taxon>Viridiplantae</taxon>
        <taxon>Streptophyta</taxon>
        <taxon>Embryophyta</taxon>
        <taxon>Tracheophyta</taxon>
        <taxon>Spermatophyta</taxon>
        <taxon>Magnoliopsida</taxon>
        <taxon>eudicotyledons</taxon>
        <taxon>Gunneridae</taxon>
        <taxon>Pentapetalae</taxon>
        <taxon>rosids</taxon>
        <taxon>malvids</taxon>
        <taxon>Brassicales</taxon>
        <taxon>Brassicaceae</taxon>
        <taxon>Brassiceae</taxon>
        <taxon>Brassica</taxon>
    </lineage>
</organism>
<evidence type="ECO:0000256" key="1">
    <source>
        <dbReference type="SAM" id="MobiDB-lite"/>
    </source>
</evidence>
<dbReference type="EMBL" id="HG994373">
    <property type="protein sequence ID" value="CAF1748860.1"/>
    <property type="molecule type" value="Genomic_DNA"/>
</dbReference>
<gene>
    <name evidence="2" type="ORF">DARMORV10_C09P37960.1</name>
</gene>
<protein>
    <submittedName>
        <fullName evidence="2">(rape) hypothetical protein</fullName>
    </submittedName>
</protein>
<sequence>MLLPTNPSLQQEEVSPCSTATKFVSLSKSGGGGLLKKLEHEDDSSSSRQGRGKKRAGLTSDEEVSGLCIGLVLLPSSGHWNLEDGTNSVAMAKEVKNLELIGGVSTRELFALNILFSNLNLVFLSLDCIRSRRTSICILQLVDTREMQLSSKLTEALEDLCRSHLKAKVVAVTKRRHLELTPVSTRRHRS</sequence>
<proteinExistence type="predicted"/>